<protein>
    <submittedName>
        <fullName evidence="1">Uncharacterized protein</fullName>
    </submittedName>
</protein>
<dbReference type="Proteomes" id="UP000694005">
    <property type="component" value="Chromosome A10"/>
</dbReference>
<accession>A0A8D9MG37</accession>
<evidence type="ECO:0000313" key="2">
    <source>
        <dbReference type="Proteomes" id="UP000694005"/>
    </source>
</evidence>
<reference evidence="1 2" key="1">
    <citation type="submission" date="2021-07" db="EMBL/GenBank/DDBJ databases">
        <authorList>
            <consortium name="Genoscope - CEA"/>
            <person name="William W."/>
        </authorList>
    </citation>
    <scope>NUCLEOTIDE SEQUENCE [LARGE SCALE GENOMIC DNA]</scope>
</reference>
<organism evidence="1 2">
    <name type="scientific">Brassica campestris</name>
    <name type="common">Field mustard</name>
    <dbReference type="NCBI Taxonomy" id="3711"/>
    <lineage>
        <taxon>Eukaryota</taxon>
        <taxon>Viridiplantae</taxon>
        <taxon>Streptophyta</taxon>
        <taxon>Embryophyta</taxon>
        <taxon>Tracheophyta</taxon>
        <taxon>Spermatophyta</taxon>
        <taxon>Magnoliopsida</taxon>
        <taxon>eudicotyledons</taxon>
        <taxon>Gunneridae</taxon>
        <taxon>Pentapetalae</taxon>
        <taxon>rosids</taxon>
        <taxon>malvids</taxon>
        <taxon>Brassicales</taxon>
        <taxon>Brassicaceae</taxon>
        <taxon>Brassiceae</taxon>
        <taxon>Brassica</taxon>
    </lineage>
</organism>
<name>A0A8D9MG37_BRACM</name>
<dbReference type="AlphaFoldDB" id="A0A8D9MG37"/>
<gene>
    <name evidence="1" type="ORF">BRAPAZ1V2_A10P17120.2</name>
</gene>
<sequence length="69" mass="7740">MVVIFSSSPRSKGRYETELKAFGMEQHAASRSVLMHFFGIQPAGWPVKDCALWRGGIGPTCWILQSVWV</sequence>
<dbReference type="Gramene" id="A10p17120.2_BraZ1">
    <property type="protein sequence ID" value="A10p17120.2_BraZ1.CDS"/>
    <property type="gene ID" value="A10g17120.2_BraZ1"/>
</dbReference>
<evidence type="ECO:0000313" key="1">
    <source>
        <dbReference type="EMBL" id="CAG7910466.1"/>
    </source>
</evidence>
<proteinExistence type="predicted"/>
<dbReference type="EMBL" id="LS974626">
    <property type="protein sequence ID" value="CAG7910466.1"/>
    <property type="molecule type" value="Genomic_DNA"/>
</dbReference>